<organism evidence="2 3">
    <name type="scientific">Penicillium concentricum</name>
    <dbReference type="NCBI Taxonomy" id="293559"/>
    <lineage>
        <taxon>Eukaryota</taxon>
        <taxon>Fungi</taxon>
        <taxon>Dikarya</taxon>
        <taxon>Ascomycota</taxon>
        <taxon>Pezizomycotina</taxon>
        <taxon>Eurotiomycetes</taxon>
        <taxon>Eurotiomycetidae</taxon>
        <taxon>Eurotiales</taxon>
        <taxon>Aspergillaceae</taxon>
        <taxon>Penicillium</taxon>
    </lineage>
</organism>
<accession>A0A9W9RTA4</accession>
<dbReference type="Proteomes" id="UP001147752">
    <property type="component" value="Unassembled WGS sequence"/>
</dbReference>
<gene>
    <name evidence="2" type="ORF">N7517_008876</name>
</gene>
<dbReference type="OrthoDB" id="4360359at2759"/>
<dbReference type="RefSeq" id="XP_056577456.1">
    <property type="nucleotide sequence ID" value="XM_056726605.1"/>
</dbReference>
<protein>
    <recommendedName>
        <fullName evidence="1">DUF4246 domain-containing protein</fullName>
    </recommendedName>
</protein>
<dbReference type="Pfam" id="PF21666">
    <property type="entry name" value="DUF4246_N"/>
    <property type="match status" value="1"/>
</dbReference>
<name>A0A9W9RTA4_9EURO</name>
<reference evidence="2" key="1">
    <citation type="submission" date="2022-12" db="EMBL/GenBank/DDBJ databases">
        <authorList>
            <person name="Petersen C."/>
        </authorList>
    </citation>
    <scope>NUCLEOTIDE SEQUENCE</scope>
    <source>
        <strain evidence="2">IBT 3081</strain>
    </source>
</reference>
<evidence type="ECO:0000313" key="2">
    <source>
        <dbReference type="EMBL" id="KAJ5365990.1"/>
    </source>
</evidence>
<dbReference type="GeneID" id="81465788"/>
<comment type="caution">
    <text evidence="2">The sequence shown here is derived from an EMBL/GenBank/DDBJ whole genome shotgun (WGS) entry which is preliminary data.</text>
</comment>
<dbReference type="AlphaFoldDB" id="A0A9W9RTA4"/>
<dbReference type="EMBL" id="JAPZBT010000003">
    <property type="protein sequence ID" value="KAJ5365990.1"/>
    <property type="molecule type" value="Genomic_DNA"/>
</dbReference>
<keyword evidence="3" id="KW-1185">Reference proteome</keyword>
<feature type="domain" description="DUF4246" evidence="1">
    <location>
        <begin position="29"/>
        <end position="91"/>
    </location>
</feature>
<evidence type="ECO:0000313" key="3">
    <source>
        <dbReference type="Proteomes" id="UP001147752"/>
    </source>
</evidence>
<reference evidence="2" key="2">
    <citation type="journal article" date="2023" name="IMA Fungus">
        <title>Comparative genomic study of the Penicillium genus elucidates a diverse pangenome and 15 lateral gene transfer events.</title>
        <authorList>
            <person name="Petersen C."/>
            <person name="Sorensen T."/>
            <person name="Nielsen M.R."/>
            <person name="Sondergaard T.E."/>
            <person name="Sorensen J.L."/>
            <person name="Fitzpatrick D.A."/>
            <person name="Frisvad J.C."/>
            <person name="Nielsen K.L."/>
        </authorList>
    </citation>
    <scope>NUCLEOTIDE SEQUENCE</scope>
    <source>
        <strain evidence="2">IBT 3081</strain>
    </source>
</reference>
<proteinExistence type="predicted"/>
<evidence type="ECO:0000259" key="1">
    <source>
        <dbReference type="Pfam" id="PF21666"/>
    </source>
</evidence>
<dbReference type="InterPro" id="IPR049207">
    <property type="entry name" value="DUF4246_N"/>
</dbReference>
<sequence>MDELSGANTEIPKPFPITLDNSGHIPLQVPGLKDIPIHYELPSQTRFAHGMVEWRQTPAVTARELAMVAVMNQLTDRPEWHLDISNDQVVADCHR</sequence>